<reference evidence="1 2" key="1">
    <citation type="submission" date="2023-09" db="EMBL/GenBank/DDBJ databases">
        <authorList>
            <person name="Rey-Velasco X."/>
        </authorList>
    </citation>
    <scope>NUCLEOTIDE SEQUENCE [LARGE SCALE GENOMIC DNA]</scope>
    <source>
        <strain evidence="1 2">F117</strain>
    </source>
</reference>
<dbReference type="SUPFAM" id="SSF53335">
    <property type="entry name" value="S-adenosyl-L-methionine-dependent methyltransferases"/>
    <property type="match status" value="1"/>
</dbReference>
<protein>
    <submittedName>
        <fullName evidence="1">Bifunctional PIG-L family deacetylase/class I SAM-dependent methyltransferase</fullName>
    </submittedName>
</protein>
<proteinExistence type="predicted"/>
<evidence type="ECO:0000313" key="1">
    <source>
        <dbReference type="EMBL" id="MDT0677523.1"/>
    </source>
</evidence>
<name>A0ABU3D942_9FLAO</name>
<dbReference type="InterPro" id="IPR029063">
    <property type="entry name" value="SAM-dependent_MTases_sf"/>
</dbReference>
<dbReference type="Pfam" id="PF02585">
    <property type="entry name" value="PIG-L"/>
    <property type="match status" value="1"/>
</dbReference>
<dbReference type="EMBL" id="JAVRHK010000009">
    <property type="protein sequence ID" value="MDT0677523.1"/>
    <property type="molecule type" value="Genomic_DNA"/>
</dbReference>
<dbReference type="InterPro" id="IPR008715">
    <property type="entry name" value="SAM-MeTfrase_NodS-like"/>
</dbReference>
<dbReference type="RefSeq" id="WP_311503867.1">
    <property type="nucleotide sequence ID" value="NZ_JAVRHK010000009.1"/>
</dbReference>
<organism evidence="1 2">
    <name type="scientific">Autumnicola musiva</name>
    <dbReference type="NCBI Taxonomy" id="3075589"/>
    <lineage>
        <taxon>Bacteria</taxon>
        <taxon>Pseudomonadati</taxon>
        <taxon>Bacteroidota</taxon>
        <taxon>Flavobacteriia</taxon>
        <taxon>Flavobacteriales</taxon>
        <taxon>Flavobacteriaceae</taxon>
        <taxon>Autumnicola</taxon>
    </lineage>
</organism>
<dbReference type="Gene3D" id="3.40.50.150">
    <property type="entry name" value="Vaccinia Virus protein VP39"/>
    <property type="match status" value="1"/>
</dbReference>
<keyword evidence="1" id="KW-0489">Methyltransferase</keyword>
<keyword evidence="2" id="KW-1185">Reference proteome</keyword>
<dbReference type="GO" id="GO:0008168">
    <property type="term" value="F:methyltransferase activity"/>
    <property type="evidence" value="ECO:0007669"/>
    <property type="project" value="UniProtKB-KW"/>
</dbReference>
<accession>A0ABU3D942</accession>
<dbReference type="Pfam" id="PF05401">
    <property type="entry name" value="NodS"/>
    <property type="match status" value="1"/>
</dbReference>
<evidence type="ECO:0000313" key="2">
    <source>
        <dbReference type="Proteomes" id="UP001262582"/>
    </source>
</evidence>
<comment type="caution">
    <text evidence="1">The sequence shown here is derived from an EMBL/GenBank/DDBJ whole genome shotgun (WGS) entry which is preliminary data.</text>
</comment>
<sequence>MKDFSKNLEDAPILNTGGLSRDMGTVMIVAPHPDDETLGCGALIAHLRAQQAEVWVLFMTSGEASHPNSSAYPPEKLGKLRKNEAVNACKILGVSKDHLIFLDAGDGQLASYSEANNPVVAQLTGIIQQKNIDTLFVPWRRDHHIDHVATNSIIGKAAEDMKLIIAEYPIWLWKKGKPEDWPAEGEILPFRLVTDSVKQKKRKAIEAHVSQTTKLIDDDPEGFTLSPELLEPFLGDYEYFFFPSEAKPAVNISYFDDLYSNDDDPWDFETSPYEQKKYNKTLDAIPERNFKNALEIGCANGVFTALFAPQCKRLLALDLNRNAVESARKRCSHLPQCHFMKWDVANGLPSSDFDIIILSEVAYYFEEEKLQVLFANINDALAPGGILVMVHWTAYVRSYPLTGLQVHEVFAKDYSNLFRLINSERQELYDLVVWEKQ</sequence>
<dbReference type="InterPro" id="IPR003737">
    <property type="entry name" value="GlcNAc_PI_deacetylase-related"/>
</dbReference>
<dbReference type="InterPro" id="IPR024078">
    <property type="entry name" value="LmbE-like_dom_sf"/>
</dbReference>
<dbReference type="CDD" id="cd02440">
    <property type="entry name" value="AdoMet_MTases"/>
    <property type="match status" value="1"/>
</dbReference>
<dbReference type="GO" id="GO:0032259">
    <property type="term" value="P:methylation"/>
    <property type="evidence" value="ECO:0007669"/>
    <property type="project" value="UniProtKB-KW"/>
</dbReference>
<dbReference type="Gene3D" id="3.40.50.10320">
    <property type="entry name" value="LmbE-like"/>
    <property type="match status" value="1"/>
</dbReference>
<keyword evidence="1" id="KW-0808">Transferase</keyword>
<dbReference type="Proteomes" id="UP001262582">
    <property type="component" value="Unassembled WGS sequence"/>
</dbReference>
<dbReference type="PANTHER" id="PTHR12993:SF29">
    <property type="entry name" value="BLR3841 PROTEIN"/>
    <property type="match status" value="1"/>
</dbReference>
<dbReference type="SUPFAM" id="SSF102588">
    <property type="entry name" value="LmbE-like"/>
    <property type="match status" value="1"/>
</dbReference>
<gene>
    <name evidence="1" type="ORF">RM539_13125</name>
</gene>
<dbReference type="PANTHER" id="PTHR12993">
    <property type="entry name" value="N-ACETYLGLUCOSAMINYL-PHOSPHATIDYLINOSITOL DE-N-ACETYLASE-RELATED"/>
    <property type="match status" value="1"/>
</dbReference>